<dbReference type="EMBL" id="JBJQOH010000004">
    <property type="protein sequence ID" value="KAL3689402.1"/>
    <property type="molecule type" value="Genomic_DNA"/>
</dbReference>
<feature type="transmembrane region" description="Helical" evidence="1">
    <location>
        <begin position="45"/>
        <end position="66"/>
    </location>
</feature>
<dbReference type="AlphaFoldDB" id="A0ABD3HD04"/>
<accession>A0ABD3HD04</accession>
<keyword evidence="1" id="KW-0472">Membrane</keyword>
<proteinExistence type="predicted"/>
<dbReference type="PANTHER" id="PTHR31384">
    <property type="entry name" value="AUXIN RESPONSE FACTOR 4-RELATED"/>
    <property type="match status" value="1"/>
</dbReference>
<comment type="caution">
    <text evidence="2">The sequence shown here is derived from an EMBL/GenBank/DDBJ whole genome shotgun (WGS) entry which is preliminary data.</text>
</comment>
<gene>
    <name evidence="2" type="ORF">R1sor_015711</name>
</gene>
<evidence type="ECO:0000256" key="1">
    <source>
        <dbReference type="SAM" id="Phobius"/>
    </source>
</evidence>
<organism evidence="2 3">
    <name type="scientific">Riccia sorocarpa</name>
    <dbReference type="NCBI Taxonomy" id="122646"/>
    <lineage>
        <taxon>Eukaryota</taxon>
        <taxon>Viridiplantae</taxon>
        <taxon>Streptophyta</taxon>
        <taxon>Embryophyta</taxon>
        <taxon>Marchantiophyta</taxon>
        <taxon>Marchantiopsida</taxon>
        <taxon>Marchantiidae</taxon>
        <taxon>Marchantiales</taxon>
        <taxon>Ricciaceae</taxon>
        <taxon>Riccia</taxon>
    </lineage>
</organism>
<reference evidence="2 3" key="1">
    <citation type="submission" date="2024-09" db="EMBL/GenBank/DDBJ databases">
        <title>Chromosome-scale assembly of Riccia sorocarpa.</title>
        <authorList>
            <person name="Paukszto L."/>
        </authorList>
    </citation>
    <scope>NUCLEOTIDE SEQUENCE [LARGE SCALE GENOMIC DNA]</scope>
    <source>
        <strain evidence="2">LP-2024</strain>
        <tissue evidence="2">Aerial parts of the thallus</tissue>
    </source>
</reference>
<dbReference type="PANTHER" id="PTHR31384:SF1">
    <property type="entry name" value="AUXIN RESPONSE FACTOR 9"/>
    <property type="match status" value="1"/>
</dbReference>
<evidence type="ECO:0000313" key="2">
    <source>
        <dbReference type="EMBL" id="KAL3689402.1"/>
    </source>
</evidence>
<sequence>MSEVSFTSRHPYTNNGLALKLQKLSDASSLPSLAHCSMTTATTSYATAVISFLAYVLGILVLEFYVKKAFDDQLESKLWYAYAGPRKALPPIGSVVAYLPNGHIEQVDQETDELYVTLTLVPFSEASEDSLDYFEPPICTRSKTRSFIKTLTLLARGSHF</sequence>
<keyword evidence="1" id="KW-1133">Transmembrane helix</keyword>
<keyword evidence="1" id="KW-0812">Transmembrane</keyword>
<evidence type="ECO:0000313" key="3">
    <source>
        <dbReference type="Proteomes" id="UP001633002"/>
    </source>
</evidence>
<dbReference type="InterPro" id="IPR044835">
    <property type="entry name" value="ARF_plant"/>
</dbReference>
<dbReference type="Proteomes" id="UP001633002">
    <property type="component" value="Unassembled WGS sequence"/>
</dbReference>
<protein>
    <submittedName>
        <fullName evidence="2">Uncharacterized protein</fullName>
    </submittedName>
</protein>
<keyword evidence="3" id="KW-1185">Reference proteome</keyword>
<name>A0ABD3HD04_9MARC</name>